<evidence type="ECO:0000256" key="1">
    <source>
        <dbReference type="SAM" id="MobiDB-lite"/>
    </source>
</evidence>
<keyword evidence="2" id="KW-0472">Membrane</keyword>
<dbReference type="EMBL" id="JACHLI010000065">
    <property type="protein sequence ID" value="MBB4868225.1"/>
    <property type="molecule type" value="Genomic_DNA"/>
</dbReference>
<feature type="transmembrane region" description="Helical" evidence="2">
    <location>
        <begin position="141"/>
        <end position="160"/>
    </location>
</feature>
<dbReference type="RefSeq" id="WP_184598873.1">
    <property type="nucleotide sequence ID" value="NZ_JACHLI010000065.1"/>
</dbReference>
<feature type="transmembrane region" description="Helical" evidence="2">
    <location>
        <begin position="71"/>
        <end position="91"/>
    </location>
</feature>
<feature type="region of interest" description="Disordered" evidence="1">
    <location>
        <begin position="165"/>
        <end position="188"/>
    </location>
</feature>
<protein>
    <submittedName>
        <fullName evidence="3">Putative small integral membrane protein</fullName>
    </submittedName>
</protein>
<feature type="transmembrane region" description="Helical" evidence="2">
    <location>
        <begin position="112"/>
        <end position="135"/>
    </location>
</feature>
<keyword evidence="2" id="KW-1133">Transmembrane helix</keyword>
<proteinExistence type="predicted"/>
<feature type="compositionally biased region" description="Polar residues" evidence="1">
    <location>
        <begin position="178"/>
        <end position="188"/>
    </location>
</feature>
<name>A0A7W7KSN9_PSENT</name>
<dbReference type="InterPro" id="IPR018681">
    <property type="entry name" value="DUF2165_transmembrane"/>
</dbReference>
<sequence>MSFRIFAFSRLAVVASLALWLSIAVLNNMSDPGTNRFHIGNTLSMSLLEEEELLGAALRWRAWSTHWADQVLYGVAGVQIAVSLLLWLAAWSYLQAWRQSSHAALSVARNRAVVALTCFLLLWFCFLCGGLWFGYWMKQGAMQSVHMTLVLIGLGALLFVQGEPGPQQAPVPVTPAPSDQSPSERNLP</sequence>
<dbReference type="Proteomes" id="UP000566995">
    <property type="component" value="Unassembled WGS sequence"/>
</dbReference>
<evidence type="ECO:0000256" key="2">
    <source>
        <dbReference type="SAM" id="Phobius"/>
    </source>
</evidence>
<dbReference type="AlphaFoldDB" id="A0A7W7KSN9"/>
<gene>
    <name evidence="3" type="ORF">HNP46_007145</name>
</gene>
<organism evidence="3 4">
    <name type="scientific">Pseudomonas nitroreducens</name>
    <dbReference type="NCBI Taxonomy" id="46680"/>
    <lineage>
        <taxon>Bacteria</taxon>
        <taxon>Pseudomonadati</taxon>
        <taxon>Pseudomonadota</taxon>
        <taxon>Gammaproteobacteria</taxon>
        <taxon>Pseudomonadales</taxon>
        <taxon>Pseudomonadaceae</taxon>
        <taxon>Pseudomonas</taxon>
    </lineage>
</organism>
<keyword evidence="2" id="KW-0812">Transmembrane</keyword>
<comment type="caution">
    <text evidence="3">The sequence shown here is derived from an EMBL/GenBank/DDBJ whole genome shotgun (WGS) entry which is preliminary data.</text>
</comment>
<accession>A0A7W7KSN9</accession>
<evidence type="ECO:0000313" key="4">
    <source>
        <dbReference type="Proteomes" id="UP000566995"/>
    </source>
</evidence>
<reference evidence="3 4" key="1">
    <citation type="submission" date="2020-08" db="EMBL/GenBank/DDBJ databases">
        <title>Functional genomics of gut bacteria from endangered species of beetles.</title>
        <authorList>
            <person name="Carlos-Shanley C."/>
        </authorList>
    </citation>
    <scope>NUCLEOTIDE SEQUENCE [LARGE SCALE GENOMIC DNA]</scope>
    <source>
        <strain evidence="3 4">S00179</strain>
    </source>
</reference>
<dbReference type="Pfam" id="PF09933">
    <property type="entry name" value="DUF2165"/>
    <property type="match status" value="1"/>
</dbReference>
<evidence type="ECO:0000313" key="3">
    <source>
        <dbReference type="EMBL" id="MBB4868225.1"/>
    </source>
</evidence>